<evidence type="ECO:0000256" key="4">
    <source>
        <dbReference type="ARBA" id="ARBA00022737"/>
    </source>
</evidence>
<evidence type="ECO:0000259" key="13">
    <source>
        <dbReference type="PROSITE" id="PS50157"/>
    </source>
</evidence>
<keyword evidence="5 11" id="KW-0863">Zinc-finger</keyword>
<dbReference type="Pfam" id="PF07776">
    <property type="entry name" value="zf-AD"/>
    <property type="match status" value="1"/>
</dbReference>
<keyword evidence="4" id="KW-0677">Repeat</keyword>
<dbReference type="GO" id="GO:0005634">
    <property type="term" value="C:nucleus"/>
    <property type="evidence" value="ECO:0007669"/>
    <property type="project" value="UniProtKB-SubCell"/>
</dbReference>
<dbReference type="OMA" id="RYSLANH"/>
<dbReference type="InterPro" id="IPR012934">
    <property type="entry name" value="Znf_AD"/>
</dbReference>
<dbReference type="PROSITE" id="PS51915">
    <property type="entry name" value="ZAD"/>
    <property type="match status" value="1"/>
</dbReference>
<dbReference type="AlphaFoldDB" id="A0A336LZ82"/>
<dbReference type="InterPro" id="IPR050457">
    <property type="entry name" value="ZnFinger_BTB_dom_contain"/>
</dbReference>
<dbReference type="GO" id="GO:0000978">
    <property type="term" value="F:RNA polymerase II cis-regulatory region sequence-specific DNA binding"/>
    <property type="evidence" value="ECO:0007669"/>
    <property type="project" value="TreeGrafter"/>
</dbReference>
<dbReference type="PROSITE" id="PS50157">
    <property type="entry name" value="ZINC_FINGER_C2H2_2"/>
    <property type="match status" value="5"/>
</dbReference>
<dbReference type="SUPFAM" id="SSF57716">
    <property type="entry name" value="Glucocorticoid receptor-like (DNA-binding domain)"/>
    <property type="match status" value="1"/>
</dbReference>
<evidence type="ECO:0000256" key="11">
    <source>
        <dbReference type="PROSITE-ProRule" id="PRU00042"/>
    </source>
</evidence>
<reference evidence="15" key="1">
    <citation type="submission" date="2018-07" db="EMBL/GenBank/DDBJ databases">
        <authorList>
            <person name="Quirk P.G."/>
            <person name="Krulwich T.A."/>
        </authorList>
    </citation>
    <scope>NUCLEOTIDE SEQUENCE</scope>
</reference>
<dbReference type="FunFam" id="3.30.160.60:FF:001506">
    <property type="entry name" value="Zinc finger protein"/>
    <property type="match status" value="1"/>
</dbReference>
<keyword evidence="3 12" id="KW-0479">Metal-binding</keyword>
<evidence type="ECO:0000256" key="7">
    <source>
        <dbReference type="ARBA" id="ARBA00023015"/>
    </source>
</evidence>
<feature type="domain" description="C2H2-type" evidence="13">
    <location>
        <begin position="335"/>
        <end position="363"/>
    </location>
</feature>
<dbReference type="Pfam" id="PF00096">
    <property type="entry name" value="zf-C2H2"/>
    <property type="match status" value="4"/>
</dbReference>
<protein>
    <submittedName>
        <fullName evidence="15">CSON011307 protein</fullName>
    </submittedName>
</protein>
<feature type="domain" description="C2H2-type" evidence="13">
    <location>
        <begin position="251"/>
        <end position="278"/>
    </location>
</feature>
<dbReference type="PANTHER" id="PTHR46105">
    <property type="entry name" value="AGAP004733-PA"/>
    <property type="match status" value="1"/>
</dbReference>
<feature type="binding site" evidence="12">
    <location>
        <position position="51"/>
    </location>
    <ligand>
        <name>Zn(2+)</name>
        <dbReference type="ChEBI" id="CHEBI:29105"/>
    </ligand>
</feature>
<feature type="domain" description="ZAD" evidence="14">
    <location>
        <begin position="8"/>
        <end position="78"/>
    </location>
</feature>
<dbReference type="GO" id="GO:0008270">
    <property type="term" value="F:zinc ion binding"/>
    <property type="evidence" value="ECO:0007669"/>
    <property type="project" value="UniProtKB-UniRule"/>
</dbReference>
<organism evidence="15">
    <name type="scientific">Culicoides sonorensis</name>
    <name type="common">Biting midge</name>
    <dbReference type="NCBI Taxonomy" id="179676"/>
    <lineage>
        <taxon>Eukaryota</taxon>
        <taxon>Metazoa</taxon>
        <taxon>Ecdysozoa</taxon>
        <taxon>Arthropoda</taxon>
        <taxon>Hexapoda</taxon>
        <taxon>Insecta</taxon>
        <taxon>Pterygota</taxon>
        <taxon>Neoptera</taxon>
        <taxon>Endopterygota</taxon>
        <taxon>Diptera</taxon>
        <taxon>Nematocera</taxon>
        <taxon>Chironomoidea</taxon>
        <taxon>Ceratopogonidae</taxon>
        <taxon>Ceratopogoninae</taxon>
        <taxon>Culicoides</taxon>
        <taxon>Monoculicoides</taxon>
    </lineage>
</organism>
<dbReference type="PROSITE" id="PS00028">
    <property type="entry name" value="ZINC_FINGER_C2H2_1"/>
    <property type="match status" value="5"/>
</dbReference>
<evidence type="ECO:0000256" key="5">
    <source>
        <dbReference type="ARBA" id="ARBA00022771"/>
    </source>
</evidence>
<gene>
    <name evidence="15" type="primary">CSON011307</name>
</gene>
<keyword evidence="8" id="KW-0238">DNA-binding</keyword>
<keyword evidence="6 12" id="KW-0862">Zinc</keyword>
<keyword evidence="7" id="KW-0805">Transcription regulation</keyword>
<dbReference type="FunFam" id="3.30.160.60:FF:000624">
    <property type="entry name" value="zinc finger protein 697"/>
    <property type="match status" value="1"/>
</dbReference>
<evidence type="ECO:0000256" key="6">
    <source>
        <dbReference type="ARBA" id="ARBA00022833"/>
    </source>
</evidence>
<proteinExistence type="inferred from homology"/>
<evidence type="ECO:0000256" key="1">
    <source>
        <dbReference type="ARBA" id="ARBA00004123"/>
    </source>
</evidence>
<evidence type="ECO:0000256" key="3">
    <source>
        <dbReference type="ARBA" id="ARBA00022723"/>
    </source>
</evidence>
<dbReference type="GO" id="GO:0000981">
    <property type="term" value="F:DNA-binding transcription factor activity, RNA polymerase II-specific"/>
    <property type="evidence" value="ECO:0007669"/>
    <property type="project" value="TreeGrafter"/>
</dbReference>
<feature type="binding site" evidence="12">
    <location>
        <position position="54"/>
    </location>
    <ligand>
        <name>Zn(2+)</name>
        <dbReference type="ChEBI" id="CHEBI:29105"/>
    </ligand>
</feature>
<accession>A0A336LZ82</accession>
<comment type="similarity">
    <text evidence="2">Belongs to the krueppel C2H2-type zinc-finger protein family.</text>
</comment>
<evidence type="ECO:0000313" key="15">
    <source>
        <dbReference type="EMBL" id="SSX18998.1"/>
    </source>
</evidence>
<dbReference type="PANTHER" id="PTHR46105:SF5">
    <property type="entry name" value="ZINC FINGER AND BTB DOMAIN-CONTAINING PROTEIN 44 ISOFORM X1"/>
    <property type="match status" value="1"/>
</dbReference>
<feature type="domain" description="C2H2-type" evidence="13">
    <location>
        <begin position="369"/>
        <end position="396"/>
    </location>
</feature>
<keyword evidence="9" id="KW-0804">Transcription</keyword>
<feature type="binding site" evidence="12">
    <location>
        <position position="10"/>
    </location>
    <ligand>
        <name>Zn(2+)</name>
        <dbReference type="ChEBI" id="CHEBI:29105"/>
    </ligand>
</feature>
<sequence>MKLNIGFNVCRVCKTSSCSKSLFDESNLVEKFCYLTGLNAAPDDGLPSKLCDKCIARLKVADDFKKESNIADTHFRQFIQKVNEQFQELTVIKNKSTKDSDLEQFLDSTSSSTKKDQESVFQSTSSFINGVQLRPQSTVKEIKLQKCFEEKNKPHQPSIKIQNEQIYVESYELDDIEETLEEYQTVVEEPQVVYISLDEKKEYPIIDKPSNTQTEEKNNEKEKINHFNNETNLKSIIVKEETFPRVSETNHYCQKCEKQFSTKTNLLRHIATHDGKRPYVCSICQKRFSQNSSLKQHTLIHTGERPYKCNVCSRSFTQAKSLTFHMRRHTGEKPFTCDICNVQFRQKDGMKRHVLLKHSVKSETSRDIFNCDVCSKVLFSRYSLANHKRKHTIKEEDKPFSII</sequence>
<evidence type="ECO:0000256" key="10">
    <source>
        <dbReference type="ARBA" id="ARBA00023242"/>
    </source>
</evidence>
<dbReference type="FunFam" id="3.30.160.60:FF:000512">
    <property type="entry name" value="zinc finger protein 197 isoform X1"/>
    <property type="match status" value="1"/>
</dbReference>
<evidence type="ECO:0000256" key="12">
    <source>
        <dbReference type="PROSITE-ProRule" id="PRU01263"/>
    </source>
</evidence>
<dbReference type="Gene3D" id="3.30.160.60">
    <property type="entry name" value="Classic Zinc Finger"/>
    <property type="match status" value="4"/>
</dbReference>
<dbReference type="InterPro" id="IPR036236">
    <property type="entry name" value="Znf_C2H2_sf"/>
</dbReference>
<name>A0A336LZ82_CULSO</name>
<feature type="binding site" evidence="12">
    <location>
        <position position="13"/>
    </location>
    <ligand>
        <name>Zn(2+)</name>
        <dbReference type="ChEBI" id="CHEBI:29105"/>
    </ligand>
</feature>
<dbReference type="SMART" id="SM00355">
    <property type="entry name" value="ZnF_C2H2"/>
    <property type="match status" value="5"/>
</dbReference>
<feature type="domain" description="C2H2-type" evidence="13">
    <location>
        <begin position="279"/>
        <end position="306"/>
    </location>
</feature>
<comment type="subcellular location">
    <subcellularLocation>
        <location evidence="1">Nucleus</location>
    </subcellularLocation>
</comment>
<dbReference type="InterPro" id="IPR013087">
    <property type="entry name" value="Znf_C2H2_type"/>
</dbReference>
<dbReference type="Pfam" id="PF13912">
    <property type="entry name" value="zf-C2H2_6"/>
    <property type="match status" value="1"/>
</dbReference>
<dbReference type="SUPFAM" id="SSF57667">
    <property type="entry name" value="beta-beta-alpha zinc fingers"/>
    <property type="match status" value="2"/>
</dbReference>
<evidence type="ECO:0000256" key="2">
    <source>
        <dbReference type="ARBA" id="ARBA00006991"/>
    </source>
</evidence>
<dbReference type="EMBL" id="UFQT01000048">
    <property type="protein sequence ID" value="SSX18998.1"/>
    <property type="molecule type" value="Genomic_DNA"/>
</dbReference>
<keyword evidence="10" id="KW-0539">Nucleus</keyword>
<evidence type="ECO:0000256" key="9">
    <source>
        <dbReference type="ARBA" id="ARBA00023163"/>
    </source>
</evidence>
<dbReference type="SMART" id="SM00868">
    <property type="entry name" value="zf-AD"/>
    <property type="match status" value="1"/>
</dbReference>
<evidence type="ECO:0000256" key="8">
    <source>
        <dbReference type="ARBA" id="ARBA00023125"/>
    </source>
</evidence>
<feature type="domain" description="C2H2-type" evidence="13">
    <location>
        <begin position="307"/>
        <end position="334"/>
    </location>
</feature>
<evidence type="ECO:0000259" key="14">
    <source>
        <dbReference type="PROSITE" id="PS51915"/>
    </source>
</evidence>
<dbReference type="VEuPathDB" id="VectorBase:CSON011307"/>